<dbReference type="PROSITE" id="PS50994">
    <property type="entry name" value="INTEGRASE"/>
    <property type="match status" value="1"/>
</dbReference>
<dbReference type="Pfam" id="PF00078">
    <property type="entry name" value="RVT_1"/>
    <property type="match status" value="1"/>
</dbReference>
<dbReference type="GO" id="GO:0004523">
    <property type="term" value="F:RNA-DNA hybrid ribonuclease activity"/>
    <property type="evidence" value="ECO:0007669"/>
    <property type="project" value="UniProtKB-EC"/>
</dbReference>
<dbReference type="InterPro" id="IPR043128">
    <property type="entry name" value="Rev_trsase/Diguanyl_cyclase"/>
</dbReference>
<sequence>MSKDTYQGLPQRPPLTKTEIQLNSPGGNVETIGKFLAETKRNTTRHQFWIYVVDGHYTHNLLSRSAACAMRLVARADHIHAKLFGEIGCLNCKPIKIELKPDAQPYSLATPRRVPFPLMQKVDEELQRMQSMQIIWEVTQPTDWCAPMVPVVKKNGKVRICVDLKRLNKGVKREKFILPTLEDVAVKLTGAKVFSTLDASSGFWQIPLDYSSSILTTFITPRGRFCFQRLPFGITSAPEIFQREMTKLLEGHEGCVVVMDDVLVYGRDQETHDRNLEAILQTIQESGLKLNKEKCHFSKKELVFFGHIISGDGVKPDPDKVKAITDLPCPKDITQLRQVLGMVNYLGKFLPDLSTVLHPLNELLKKDSAWLWDTQQQQAFNNIKTMLSSAPVLAFYDVTKPTIVSADASSFGLGATLLQTHDDKLLPVAFCSRTLSSAELKYSQIEKECLAAVWACERLACYLLGLAEFTLQTDHKPLVPLINTYDLDKTPLRCQRLLMRLMRFNVKAVHVPGKSLVVADALSRNPLTGTGVSDTEVAVRAYVEAVIQAKPISEAKLDAIREATSTDPMMREVMRFVNDGWPHHVPSELKAYHAERASLSRADGLLLHGDRIVIPTAQRREILVRLHEGHLGLNKCRERAKMSVWWPGIGKDLQTKISQCAFCHEHRPTQRKEPLITTPLPPSPWHTIGADLCEYGGKNYLVVVDYYSRDIEIAHLSLTSSRSVITTLKGMFIRWGIPRELHSDNGTQFSSMDFADFCTSWGIQHVTSSPHFPQSNGAVERAVKTAKHILRQPDPQLALLSYRATPITATGASPAQLMLGRQIRTTLPVLEKTLRPRHISFEQVLQKDKKAKAAYKHFFDKRHSVRTLPCLNPGDQVLLKLNGEKAWCTSGTVVRKTKEPRSYLVQTQSGAVFRRNRRHLQLVEPTETDFGKTDVDSSTHIPPAQNTQVHSAPVMDAEQIPPDSVPGSKMTSSGRVIKLPVRYRD</sequence>
<dbReference type="InterPro" id="IPR036397">
    <property type="entry name" value="RNaseH_sf"/>
</dbReference>
<dbReference type="InterPro" id="IPR012337">
    <property type="entry name" value="RNaseH-like_sf"/>
</dbReference>
<evidence type="ECO:0000256" key="3">
    <source>
        <dbReference type="ARBA" id="ARBA00023268"/>
    </source>
</evidence>
<dbReference type="CDD" id="cd01647">
    <property type="entry name" value="RT_LTR"/>
    <property type="match status" value="1"/>
</dbReference>
<dbReference type="PANTHER" id="PTHR37984">
    <property type="entry name" value="PROTEIN CBG26694"/>
    <property type="match status" value="1"/>
</dbReference>
<dbReference type="SUPFAM" id="SSF56672">
    <property type="entry name" value="DNA/RNA polymerases"/>
    <property type="match status" value="1"/>
</dbReference>
<proteinExistence type="inferred from homology"/>
<feature type="region of interest" description="Disordered" evidence="5">
    <location>
        <begin position="1"/>
        <end position="23"/>
    </location>
</feature>
<dbReference type="PANTHER" id="PTHR37984:SF5">
    <property type="entry name" value="PROTEIN NYNRIN-LIKE"/>
    <property type="match status" value="1"/>
</dbReference>
<dbReference type="InterPro" id="IPR050951">
    <property type="entry name" value="Retrovirus_Pol_polyprotein"/>
</dbReference>
<dbReference type="SUPFAM" id="SSF53098">
    <property type="entry name" value="Ribonuclease H-like"/>
    <property type="match status" value="1"/>
</dbReference>
<dbReference type="CDD" id="cd09274">
    <property type="entry name" value="RNase_HI_RT_Ty3"/>
    <property type="match status" value="1"/>
</dbReference>
<keyword evidence="3" id="KW-0511">Multifunctional enzyme</keyword>
<dbReference type="FunFam" id="3.30.70.270:FF:000115">
    <property type="entry name" value="Polyprotein of retroviral origin, putative"/>
    <property type="match status" value="1"/>
</dbReference>
<dbReference type="Ensembl" id="ENSCCRT00000178499.1">
    <property type="protein sequence ID" value="ENSCCRP00000156146.1"/>
    <property type="gene ID" value="ENSCCRG00000070396.1"/>
</dbReference>
<dbReference type="FunFam" id="3.30.420.10:FF:000063">
    <property type="entry name" value="Retrovirus-related Pol polyprotein from transposon 297-like Protein"/>
    <property type="match status" value="1"/>
</dbReference>
<dbReference type="GeneTree" id="ENSGT00490000044642"/>
<feature type="region of interest" description="Disordered" evidence="5">
    <location>
        <begin position="929"/>
        <end position="951"/>
    </location>
</feature>
<name>A0A9J8BP61_CYPCA</name>
<dbReference type="InterPro" id="IPR000477">
    <property type="entry name" value="RT_dom"/>
</dbReference>
<dbReference type="OMA" id="VQDHEYD"/>
<dbReference type="InterPro" id="IPR001584">
    <property type="entry name" value="Integrase_cat-core"/>
</dbReference>
<evidence type="ECO:0000256" key="2">
    <source>
        <dbReference type="ARBA" id="ARBA00012180"/>
    </source>
</evidence>
<dbReference type="GO" id="GO:0003676">
    <property type="term" value="F:nucleic acid binding"/>
    <property type="evidence" value="ECO:0007669"/>
    <property type="project" value="InterPro"/>
</dbReference>
<evidence type="ECO:0000259" key="7">
    <source>
        <dbReference type="PROSITE" id="PS50994"/>
    </source>
</evidence>
<dbReference type="Pfam" id="PF17921">
    <property type="entry name" value="Integrase_H2C2"/>
    <property type="match status" value="1"/>
</dbReference>
<feature type="domain" description="Integrase catalytic" evidence="7">
    <location>
        <begin position="680"/>
        <end position="791"/>
    </location>
</feature>
<dbReference type="Pfam" id="PF00665">
    <property type="entry name" value="rve"/>
    <property type="match status" value="1"/>
</dbReference>
<keyword evidence="9" id="KW-1185">Reference proteome</keyword>
<feature type="domain" description="Reverse transcriptase" evidence="6">
    <location>
        <begin position="132"/>
        <end position="309"/>
    </location>
</feature>
<dbReference type="AlphaFoldDB" id="A0A9J8BP61"/>
<dbReference type="FunFam" id="1.10.340.70:FF:000003">
    <property type="entry name" value="Protein CBG25708"/>
    <property type="match status" value="1"/>
</dbReference>
<evidence type="ECO:0000313" key="8">
    <source>
        <dbReference type="Ensembl" id="ENSCCRP00000156146.1"/>
    </source>
</evidence>
<evidence type="ECO:0000259" key="6">
    <source>
        <dbReference type="PROSITE" id="PS50878"/>
    </source>
</evidence>
<comment type="similarity">
    <text evidence="1">Belongs to the beta type-B retroviral polymerase family. HERV class-II K(HML-2) pol subfamily.</text>
</comment>
<dbReference type="Proteomes" id="UP001108240">
    <property type="component" value="Unplaced"/>
</dbReference>
<dbReference type="Gene3D" id="3.10.10.10">
    <property type="entry name" value="HIV Type 1 Reverse Transcriptase, subunit A, domain 1"/>
    <property type="match status" value="1"/>
</dbReference>
<dbReference type="Gene3D" id="3.30.70.270">
    <property type="match status" value="2"/>
</dbReference>
<protein>
    <recommendedName>
        <fullName evidence="4">Gypsy retrotransposon integrase-like protein 1</fullName>
        <ecNumber evidence="2">3.1.26.4</ecNumber>
    </recommendedName>
</protein>
<reference evidence="8" key="2">
    <citation type="submission" date="2025-09" db="UniProtKB">
        <authorList>
            <consortium name="Ensembl"/>
        </authorList>
    </citation>
    <scope>IDENTIFICATION</scope>
</reference>
<evidence type="ECO:0000256" key="1">
    <source>
        <dbReference type="ARBA" id="ARBA00010879"/>
    </source>
</evidence>
<dbReference type="Pfam" id="PF17919">
    <property type="entry name" value="RT_RNaseH_2"/>
    <property type="match status" value="1"/>
</dbReference>
<dbReference type="InterPro" id="IPR041577">
    <property type="entry name" value="RT_RNaseH_2"/>
</dbReference>
<dbReference type="PROSITE" id="PS50878">
    <property type="entry name" value="RT_POL"/>
    <property type="match status" value="1"/>
</dbReference>
<dbReference type="InterPro" id="IPR043502">
    <property type="entry name" value="DNA/RNA_pol_sf"/>
</dbReference>
<reference evidence="8" key="1">
    <citation type="submission" date="2025-08" db="UniProtKB">
        <authorList>
            <consortium name="Ensembl"/>
        </authorList>
    </citation>
    <scope>IDENTIFICATION</scope>
</reference>
<accession>A0A9J8BP61</accession>
<dbReference type="Gene3D" id="1.10.340.70">
    <property type="match status" value="1"/>
</dbReference>
<organism evidence="8 9">
    <name type="scientific">Cyprinus carpio carpio</name>
    <dbReference type="NCBI Taxonomy" id="630221"/>
    <lineage>
        <taxon>Eukaryota</taxon>
        <taxon>Metazoa</taxon>
        <taxon>Chordata</taxon>
        <taxon>Craniata</taxon>
        <taxon>Vertebrata</taxon>
        <taxon>Euteleostomi</taxon>
        <taxon>Actinopterygii</taxon>
        <taxon>Neopterygii</taxon>
        <taxon>Teleostei</taxon>
        <taxon>Ostariophysi</taxon>
        <taxon>Cypriniformes</taxon>
        <taxon>Cyprinidae</taxon>
        <taxon>Cyprininae</taxon>
        <taxon>Cyprinus</taxon>
    </lineage>
</organism>
<feature type="compositionally biased region" description="Polar residues" evidence="5">
    <location>
        <begin position="938"/>
        <end position="950"/>
    </location>
</feature>
<dbReference type="InterPro" id="IPR041588">
    <property type="entry name" value="Integrase_H2C2"/>
</dbReference>
<evidence type="ECO:0000256" key="5">
    <source>
        <dbReference type="SAM" id="MobiDB-lite"/>
    </source>
</evidence>
<dbReference type="Gene3D" id="3.30.420.10">
    <property type="entry name" value="Ribonuclease H-like superfamily/Ribonuclease H"/>
    <property type="match status" value="1"/>
</dbReference>
<evidence type="ECO:0000313" key="9">
    <source>
        <dbReference type="Proteomes" id="UP001108240"/>
    </source>
</evidence>
<dbReference type="GO" id="GO:0015074">
    <property type="term" value="P:DNA integration"/>
    <property type="evidence" value="ECO:0007669"/>
    <property type="project" value="InterPro"/>
</dbReference>
<dbReference type="EC" id="3.1.26.4" evidence="2"/>
<dbReference type="FunFam" id="3.10.20.370:FF:000001">
    <property type="entry name" value="Retrovirus-related Pol polyprotein from transposon 17.6-like protein"/>
    <property type="match status" value="1"/>
</dbReference>
<evidence type="ECO:0000256" key="4">
    <source>
        <dbReference type="ARBA" id="ARBA00039658"/>
    </source>
</evidence>